<evidence type="ECO:0008006" key="3">
    <source>
        <dbReference type="Google" id="ProtNLM"/>
    </source>
</evidence>
<evidence type="ECO:0000256" key="1">
    <source>
        <dbReference type="SAM" id="MobiDB-lite"/>
    </source>
</evidence>
<comment type="caution">
    <text evidence="2">The sequence shown here is derived from an EMBL/GenBank/DDBJ whole genome shotgun (WGS) entry which is preliminary data.</text>
</comment>
<sequence>MDSGATITPLIRVINNSVSPKEVPVRLDIGDHYSETRTRYFPPGREDTVAFPVWSAHLLGHHLVRCSTMLEGDEDPGNDTLSIVIEVRTWIDAEAVTLLAPTGIVDSGATVIPAALVRNNSGGERTFTVRFTITTGYEDSVLVTLRSGVDTTTIFRPWFADEVGTFAVFCSTNLEGDMDPANDTLLGQVVVATRRDVSARRIVAPIGSVDSGAVVTPEALVANHGTGPETFAVRLAIGTGYADTQYVAVSPQDSTLVSFRSWVAGPGGWQTVRCSTMLEGDEHPGNDTAEDSVLVLSRPDAAVTDLYLPRGWVDSGAVVVPFARICNYGLTPIVVPVMMRVGSDYFSTRHKYLDIGAKDTVMFEPWTAAIPGRHVVTCSTMLAGDERPDNDARHDSVFVVNRFDAATVAILTPYGTIDSGALVEPAVIAANYGTTPELVPVRLRIGEDYDELVIRRIRPGGEDTLHFPTWSAGPPGTVAVLCSTELAGDQDNSNDYLLRTVVLRVGNDAAALEILAPRGVADSGDVIIPVARIANYSTGPREIPVLMRIEGGYLRTRRKTLGPGESDTVAFPAWRAGPAGTLSVTCSTALHADEVEKNNSVRGSVFVNHELDVAVTEIIVPSGLVDSGRTITPKARVANLGPGPVDITVEMRIGTSYSSMRTKTIDSAVSDTVHFNPWTARPAGTHAVRCTSRLEGDRNPANDVLDGLVSVHWRDAAAVAILMPTGTLRAGDTVIPSALIRNAGTSTERIPAVFRIGPDYAWTAHSESLAPGDTALLNFPPWIVVPGSQVASCSTALTGDMHPPNDKVSTTVIGTDRSVLLFPDSTLIASPGAAVDYHVTCVNLGNAPDTIDITTHNTRPDWQMILLDSTGTTPLRDHNGNSLPDLGALAPGESSAFVCRVVVPLEELGTAVDSTRVRSTSGSDPLVWDEVLLRTAVAKIASIIIEPDRRGETPPGQAIRHRFTVSNLGNVPDYSDLILSSAKGNWTHDLLDEDGKQLPDRNSNGRPDVGPLDPLGGSREITLVVLPDTAARIGSADTSHVSAVSFADENIRDVAQAITVVAGTVTDIVLESEWQRTLDYGDTALLPMSVRTVGTVPVTVNLSSSDAASDWQVRFLRADGREPLRDTDHDGNPDLPDVPAGTPTGFVIAVTAPGDRGLTGNPDSLGPARVTIVAAVSGSPATADSALLTLTLAPPLEVHNYPNPAQLRTTFIFSLPVAGHANLRIYGRLGELVAEIAAPASFEAGVHRIEWLLRDRSGRRLAPGTYYYLLEFTDDEEETVRRIGRLAVRAGDER</sequence>
<dbReference type="EMBL" id="DSBX01000112">
    <property type="protein sequence ID" value="HDQ99217.1"/>
    <property type="molecule type" value="Genomic_DNA"/>
</dbReference>
<evidence type="ECO:0000313" key="2">
    <source>
        <dbReference type="EMBL" id="HDQ99217.1"/>
    </source>
</evidence>
<accession>A0A7V0XEL9</accession>
<gene>
    <name evidence="2" type="ORF">ENN51_02880</name>
</gene>
<feature type="region of interest" description="Disordered" evidence="1">
    <location>
        <begin position="990"/>
        <end position="1015"/>
    </location>
</feature>
<protein>
    <recommendedName>
        <fullName evidence="3">CARDB domain-containing protein</fullName>
    </recommendedName>
</protein>
<dbReference type="Proteomes" id="UP000885672">
    <property type="component" value="Unassembled WGS sequence"/>
</dbReference>
<feature type="compositionally biased region" description="Basic and acidic residues" evidence="1">
    <location>
        <begin position="990"/>
        <end position="999"/>
    </location>
</feature>
<proteinExistence type="predicted"/>
<organism evidence="2">
    <name type="scientific">candidate division WOR-3 bacterium</name>
    <dbReference type="NCBI Taxonomy" id="2052148"/>
    <lineage>
        <taxon>Bacteria</taxon>
        <taxon>Bacteria division WOR-3</taxon>
    </lineage>
</organism>
<dbReference type="Gene3D" id="2.60.40.4070">
    <property type="match status" value="1"/>
</dbReference>
<name>A0A7V0XEL9_UNCW3</name>
<reference evidence="2" key="1">
    <citation type="journal article" date="2020" name="mSystems">
        <title>Genome- and Community-Level Interaction Insights into Carbon Utilization and Element Cycling Functions of Hydrothermarchaeota in Hydrothermal Sediment.</title>
        <authorList>
            <person name="Zhou Z."/>
            <person name="Liu Y."/>
            <person name="Xu W."/>
            <person name="Pan J."/>
            <person name="Luo Z.H."/>
            <person name="Li M."/>
        </authorList>
    </citation>
    <scope>NUCLEOTIDE SEQUENCE [LARGE SCALE GENOMIC DNA]</scope>
    <source>
        <strain evidence="2">SpSt-1182</strain>
    </source>
</reference>